<dbReference type="KEGG" id="ache:ACHE_70067A"/>
<dbReference type="GeneID" id="66985582"/>
<feature type="compositionally biased region" description="Polar residues" evidence="1">
    <location>
        <begin position="26"/>
        <end position="40"/>
    </location>
</feature>
<dbReference type="Proteomes" id="UP000637239">
    <property type="component" value="Chromosome 7"/>
</dbReference>
<reference evidence="2" key="1">
    <citation type="submission" date="2021-01" db="EMBL/GenBank/DDBJ databases">
        <authorList>
            <consortium name="Aspergillus chevalieri M1 genome sequencing consortium"/>
            <person name="Kazuki M."/>
            <person name="Futagami T."/>
        </authorList>
    </citation>
    <scope>NUCLEOTIDE SEQUENCE</scope>
    <source>
        <strain evidence="2">M1</strain>
    </source>
</reference>
<feature type="compositionally biased region" description="Basic and acidic residues" evidence="1">
    <location>
        <begin position="304"/>
        <end position="313"/>
    </location>
</feature>
<feature type="region of interest" description="Disordered" evidence="1">
    <location>
        <begin position="300"/>
        <end position="374"/>
    </location>
</feature>
<dbReference type="RefSeq" id="XP_043139746.1">
    <property type="nucleotide sequence ID" value="XM_043282359.1"/>
</dbReference>
<feature type="compositionally biased region" description="Polar residues" evidence="1">
    <location>
        <begin position="338"/>
        <end position="353"/>
    </location>
</feature>
<organism evidence="2 3">
    <name type="scientific">Aspergillus chevalieri</name>
    <name type="common">Eurotium chevalieri</name>
    <dbReference type="NCBI Taxonomy" id="182096"/>
    <lineage>
        <taxon>Eukaryota</taxon>
        <taxon>Fungi</taxon>
        <taxon>Dikarya</taxon>
        <taxon>Ascomycota</taxon>
        <taxon>Pezizomycotina</taxon>
        <taxon>Eurotiomycetes</taxon>
        <taxon>Eurotiomycetidae</taxon>
        <taxon>Eurotiales</taxon>
        <taxon>Aspergillaceae</taxon>
        <taxon>Aspergillus</taxon>
        <taxon>Aspergillus subgen. Aspergillus</taxon>
    </lineage>
</organism>
<name>A0A7R7VW44_ASPCH</name>
<evidence type="ECO:0000313" key="2">
    <source>
        <dbReference type="EMBL" id="BCR91224.1"/>
    </source>
</evidence>
<evidence type="ECO:0000313" key="3">
    <source>
        <dbReference type="Proteomes" id="UP000637239"/>
    </source>
</evidence>
<keyword evidence="3" id="KW-1185">Reference proteome</keyword>
<accession>A0A7R7VW44</accession>
<evidence type="ECO:0000256" key="1">
    <source>
        <dbReference type="SAM" id="MobiDB-lite"/>
    </source>
</evidence>
<proteinExistence type="predicted"/>
<feature type="compositionally biased region" description="Basic and acidic residues" evidence="1">
    <location>
        <begin position="62"/>
        <end position="81"/>
    </location>
</feature>
<sequence>MLFSPRSPFARLSEGHGAQIFRRSFRTQQQSSVSLHQRTPLSEIANPKQETHRYERKPRRKTRDDRYEYKGHDHRVDSERSKKQKKTAKQSRRHTLNRDFHAPNVSQIRLTLASRPKMGIFGKGRTSSPIKSRELPDLTFSEMNFLSRRSRSNPNGLLVEQQGETNGAARREHDSQAQIPQYFSNDYPDEHDVIDETVYPSAQDPDQPEPAAMATEAHGSCTMRPADLSPKLSRSATPYTWYESDRREHERRASSKNCTKGILCVDLNHQHISDEEKANRRYWDLDELKLILVIRQQVRNRSRANKEPEACDHLKRRHQPDEVDDEPRSPKKAKLSNAIASIQKPLSSPASSSTERDTPSHGHPKPGTYTPERQTSRDIDHHELELTPKQVCFSNYCSMSQNCNRAIAPHQNPHPKRNVDSAGSDEIDLDAEFNSIVSICSRETAYGKNEDVIMKDFDAVYDSIVLDDKDPAHGDLSRIPSNQSYFVPIQDGSTPLPDSIDDGWNLSLPSGITNHSSSNNFLAACTHCQPHNINEGVQASNNSKYDTWNGFSQPIMFAVGMGAAAFGTSTGFCWRQNKLY</sequence>
<gene>
    <name evidence="2" type="ORF">ACHE_70067A</name>
</gene>
<feature type="region of interest" description="Disordered" evidence="1">
    <location>
        <begin position="148"/>
        <end position="174"/>
    </location>
</feature>
<reference evidence="2" key="2">
    <citation type="submission" date="2021-02" db="EMBL/GenBank/DDBJ databases">
        <title>Aspergillus chevalieri M1 genome sequence.</title>
        <authorList>
            <person name="Kadooka C."/>
            <person name="Mori K."/>
            <person name="Futagami T."/>
        </authorList>
    </citation>
    <scope>NUCLEOTIDE SEQUENCE</scope>
    <source>
        <strain evidence="2">M1</strain>
    </source>
</reference>
<protein>
    <submittedName>
        <fullName evidence="2">Uncharacterized protein</fullName>
    </submittedName>
</protein>
<feature type="region of interest" description="Disordered" evidence="1">
    <location>
        <begin position="199"/>
        <end position="236"/>
    </location>
</feature>
<feature type="compositionally biased region" description="Basic residues" evidence="1">
    <location>
        <begin position="82"/>
        <end position="95"/>
    </location>
</feature>
<feature type="region of interest" description="Disordered" evidence="1">
    <location>
        <begin position="26"/>
        <end position="99"/>
    </location>
</feature>
<dbReference type="AlphaFoldDB" id="A0A7R7VW44"/>
<dbReference type="EMBL" id="AP024422">
    <property type="protein sequence ID" value="BCR91224.1"/>
    <property type="molecule type" value="Genomic_DNA"/>
</dbReference>